<dbReference type="Gene3D" id="2.120.10.30">
    <property type="entry name" value="TolB, C-terminal domain"/>
    <property type="match status" value="1"/>
</dbReference>
<reference evidence="2" key="1">
    <citation type="submission" date="2021-12" db="EMBL/GenBank/DDBJ databases">
        <title>Novel species in genus Dyadobacter.</title>
        <authorList>
            <person name="Ma C."/>
        </authorList>
    </citation>
    <scope>NUCLEOTIDE SEQUENCE</scope>
    <source>
        <strain evidence="2">LJ419</strain>
    </source>
</reference>
<feature type="domain" description="Glucose/Sorbosone dehydrogenase" evidence="1">
    <location>
        <begin position="3"/>
        <end position="46"/>
    </location>
</feature>
<sequence length="52" mass="5933">MVIEDEKIIAAEELFTDSRLRIRKVVQSPAGKLYLLTDEINGKVIRIMNSTN</sequence>
<evidence type="ECO:0000313" key="3">
    <source>
        <dbReference type="Proteomes" id="UP001139000"/>
    </source>
</evidence>
<dbReference type="Proteomes" id="UP001139000">
    <property type="component" value="Unassembled WGS sequence"/>
</dbReference>
<organism evidence="2 3">
    <name type="scientific">Dyadobacter chenwenxiniae</name>
    <dbReference type="NCBI Taxonomy" id="2906456"/>
    <lineage>
        <taxon>Bacteria</taxon>
        <taxon>Pseudomonadati</taxon>
        <taxon>Bacteroidota</taxon>
        <taxon>Cytophagia</taxon>
        <taxon>Cytophagales</taxon>
        <taxon>Spirosomataceae</taxon>
        <taxon>Dyadobacter</taxon>
    </lineage>
</organism>
<gene>
    <name evidence="2" type="ORF">LXM26_29340</name>
</gene>
<dbReference type="Pfam" id="PF07995">
    <property type="entry name" value="GSDH"/>
    <property type="match status" value="1"/>
</dbReference>
<evidence type="ECO:0000259" key="1">
    <source>
        <dbReference type="Pfam" id="PF07995"/>
    </source>
</evidence>
<dbReference type="InterPro" id="IPR012938">
    <property type="entry name" value="Glc/Sorbosone_DH"/>
</dbReference>
<proteinExistence type="predicted"/>
<evidence type="ECO:0000313" key="2">
    <source>
        <dbReference type="EMBL" id="MCF0065653.1"/>
    </source>
</evidence>
<dbReference type="AlphaFoldDB" id="A0A9X1TPL8"/>
<comment type="caution">
    <text evidence="2">The sequence shown here is derived from an EMBL/GenBank/DDBJ whole genome shotgun (WGS) entry which is preliminary data.</text>
</comment>
<name>A0A9X1TPL8_9BACT</name>
<keyword evidence="3" id="KW-1185">Reference proteome</keyword>
<dbReference type="EMBL" id="JAJTTC010000012">
    <property type="protein sequence ID" value="MCF0065653.1"/>
    <property type="molecule type" value="Genomic_DNA"/>
</dbReference>
<protein>
    <submittedName>
        <fullName evidence="2">PQQ-dependent sugar dehydrogenase</fullName>
    </submittedName>
</protein>
<accession>A0A9X1TPL8</accession>
<dbReference type="InterPro" id="IPR011042">
    <property type="entry name" value="6-blade_b-propeller_TolB-like"/>
</dbReference>